<dbReference type="InterPro" id="IPR008949">
    <property type="entry name" value="Isoprenoid_synthase_dom_sf"/>
</dbReference>
<keyword evidence="6" id="KW-1185">Reference proteome</keyword>
<dbReference type="Gene3D" id="1.10.600.10">
    <property type="entry name" value="Farnesyl Diphosphate Synthase"/>
    <property type="match status" value="1"/>
</dbReference>
<dbReference type="RefSeq" id="XP_013236876.1">
    <property type="nucleotide sequence ID" value="XM_013381422.1"/>
</dbReference>
<dbReference type="GO" id="GO:0045337">
    <property type="term" value="P:farnesyl diphosphate biosynthetic process"/>
    <property type="evidence" value="ECO:0007669"/>
    <property type="project" value="TreeGrafter"/>
</dbReference>
<dbReference type="GO" id="GO:0004337">
    <property type="term" value="F:(2E,6E)-farnesyl diphosphate synthase activity"/>
    <property type="evidence" value="ECO:0007669"/>
    <property type="project" value="TreeGrafter"/>
</dbReference>
<dbReference type="Pfam" id="PF00348">
    <property type="entry name" value="polyprenyl_synt"/>
    <property type="match status" value="1"/>
</dbReference>
<protein>
    <recommendedName>
        <fullName evidence="7">Farnesyl pyrophosphate synthase</fullName>
    </recommendedName>
</protein>
<evidence type="ECO:0000256" key="3">
    <source>
        <dbReference type="ARBA" id="ARBA00022723"/>
    </source>
</evidence>
<dbReference type="PANTHER" id="PTHR11525:SF0">
    <property type="entry name" value="FARNESYL PYROPHOSPHATE SYNTHASE"/>
    <property type="match status" value="1"/>
</dbReference>
<dbReference type="EMBL" id="JMKJ01000579">
    <property type="protein sequence ID" value="KGG50449.1"/>
    <property type="molecule type" value="Genomic_DNA"/>
</dbReference>
<keyword evidence="4" id="KW-0460">Magnesium</keyword>
<dbReference type="HOGENOM" id="CLU_1210104_0_0_1"/>
<evidence type="ECO:0008006" key="7">
    <source>
        <dbReference type="Google" id="ProtNLM"/>
    </source>
</evidence>
<keyword evidence="3" id="KW-0479">Metal-binding</keyword>
<accession>A0A098VNU3</accession>
<proteinExistence type="predicted"/>
<dbReference type="SFLD" id="SFLDS00005">
    <property type="entry name" value="Isoprenoid_Synthase_Type_I"/>
    <property type="match status" value="1"/>
</dbReference>
<dbReference type="SUPFAM" id="SSF48576">
    <property type="entry name" value="Terpenoid synthases"/>
    <property type="match status" value="1"/>
</dbReference>
<dbReference type="OrthoDB" id="10257492at2759"/>
<dbReference type="GeneID" id="25260664"/>
<dbReference type="InterPro" id="IPR000092">
    <property type="entry name" value="Polyprenyl_synt"/>
</dbReference>
<sequence>MQTFFLVADDIMDESCLRRNKLCWYKKVGLSAINDSILLESFLFLLLKMHFQDRPHTHIGLFSLFRDVILRTSLGQALDMKCESLKSPQMSFERYQQIVVYKTGFYTFYLPVKSALILKGIDIDDAHLMPILLGLGELFQIQVHLRWDDYLDCFGDPSITGKIGTDIQDFKCSWCVLTALSIDGDACDVLKVRWCFTLFRRIMEKNLALKPCVHTTKGWIFPPSMSENV</sequence>
<dbReference type="GO" id="GO:0005737">
    <property type="term" value="C:cytoplasm"/>
    <property type="evidence" value="ECO:0007669"/>
    <property type="project" value="TreeGrafter"/>
</dbReference>
<comment type="cofactor">
    <cofactor evidence="1">
        <name>Mg(2+)</name>
        <dbReference type="ChEBI" id="CHEBI:18420"/>
    </cofactor>
</comment>
<evidence type="ECO:0000313" key="6">
    <source>
        <dbReference type="Proteomes" id="UP000029725"/>
    </source>
</evidence>
<evidence type="ECO:0000313" key="5">
    <source>
        <dbReference type="EMBL" id="KGG50449.1"/>
    </source>
</evidence>
<dbReference type="InterPro" id="IPR039702">
    <property type="entry name" value="FPS1-like"/>
</dbReference>
<name>A0A098VNU3_9MICR</name>
<gene>
    <name evidence="5" type="ORF">DI09_6p330</name>
</gene>
<evidence type="ECO:0000256" key="4">
    <source>
        <dbReference type="ARBA" id="ARBA00022842"/>
    </source>
</evidence>
<evidence type="ECO:0000256" key="1">
    <source>
        <dbReference type="ARBA" id="ARBA00001946"/>
    </source>
</evidence>
<keyword evidence="2" id="KW-0808">Transferase</keyword>
<dbReference type="GO" id="GO:0004161">
    <property type="term" value="F:dimethylallyltranstransferase activity"/>
    <property type="evidence" value="ECO:0007669"/>
    <property type="project" value="TreeGrafter"/>
</dbReference>
<comment type="caution">
    <text evidence="5">The sequence shown here is derived from an EMBL/GenBank/DDBJ whole genome shotgun (WGS) entry which is preliminary data.</text>
</comment>
<dbReference type="GO" id="GO:0046872">
    <property type="term" value="F:metal ion binding"/>
    <property type="evidence" value="ECO:0007669"/>
    <property type="project" value="UniProtKB-KW"/>
</dbReference>
<evidence type="ECO:0000256" key="2">
    <source>
        <dbReference type="ARBA" id="ARBA00022679"/>
    </source>
</evidence>
<dbReference type="VEuPathDB" id="MicrosporidiaDB:DI09_6p330"/>
<dbReference type="Proteomes" id="UP000029725">
    <property type="component" value="Unassembled WGS sequence"/>
</dbReference>
<dbReference type="AlphaFoldDB" id="A0A098VNU3"/>
<reference evidence="5 6" key="1">
    <citation type="submission" date="2014-04" db="EMBL/GenBank/DDBJ databases">
        <title>A new species of microsporidia sheds light on the evolution of extreme parasitism.</title>
        <authorList>
            <person name="Haag K.L."/>
            <person name="James T.Y."/>
            <person name="Larsson R."/>
            <person name="Schaer T.M."/>
            <person name="Refardt D."/>
            <person name="Pombert J.-F."/>
            <person name="Ebert D."/>
        </authorList>
    </citation>
    <scope>NUCLEOTIDE SEQUENCE [LARGE SCALE GENOMIC DNA]</scope>
    <source>
        <strain evidence="5 6">UGP3</strain>
        <tissue evidence="5">Spores</tissue>
    </source>
</reference>
<organism evidence="5 6">
    <name type="scientific">Mitosporidium daphniae</name>
    <dbReference type="NCBI Taxonomy" id="1485682"/>
    <lineage>
        <taxon>Eukaryota</taxon>
        <taxon>Fungi</taxon>
        <taxon>Fungi incertae sedis</taxon>
        <taxon>Microsporidia</taxon>
        <taxon>Mitosporidium</taxon>
    </lineage>
</organism>
<dbReference type="PANTHER" id="PTHR11525">
    <property type="entry name" value="FARNESYL-PYROPHOSPHATE SYNTHETASE"/>
    <property type="match status" value="1"/>
</dbReference>